<feature type="domain" description="NAD-dependent epimerase/dehydratase" evidence="1">
    <location>
        <begin position="10"/>
        <end position="232"/>
    </location>
</feature>
<dbReference type="AlphaFoldDB" id="A0A7W7QKX0"/>
<dbReference type="SUPFAM" id="SSF51735">
    <property type="entry name" value="NAD(P)-binding Rossmann-fold domains"/>
    <property type="match status" value="1"/>
</dbReference>
<gene>
    <name evidence="2" type="ORF">FHS44_002359</name>
</gene>
<keyword evidence="3" id="KW-1185">Reference proteome</keyword>
<dbReference type="PANTHER" id="PTHR48079:SF6">
    <property type="entry name" value="NAD(P)-BINDING DOMAIN-CONTAINING PROTEIN-RELATED"/>
    <property type="match status" value="1"/>
</dbReference>
<dbReference type="EMBL" id="JACHJP010000002">
    <property type="protein sequence ID" value="MBB4915274.1"/>
    <property type="molecule type" value="Genomic_DNA"/>
</dbReference>
<dbReference type="GO" id="GO:0005737">
    <property type="term" value="C:cytoplasm"/>
    <property type="evidence" value="ECO:0007669"/>
    <property type="project" value="TreeGrafter"/>
</dbReference>
<name>A0A7W7QKX0_9ACTN</name>
<dbReference type="Gene3D" id="3.40.50.720">
    <property type="entry name" value="NAD(P)-binding Rossmann-like Domain"/>
    <property type="match status" value="1"/>
</dbReference>
<comment type="caution">
    <text evidence="2">The sequence shown here is derived from an EMBL/GenBank/DDBJ whole genome shotgun (WGS) entry which is preliminary data.</text>
</comment>
<dbReference type="Proteomes" id="UP000552644">
    <property type="component" value="Unassembled WGS sequence"/>
</dbReference>
<organism evidence="2 3">
    <name type="scientific">Streptosporangium saharense</name>
    <dbReference type="NCBI Taxonomy" id="1706840"/>
    <lineage>
        <taxon>Bacteria</taxon>
        <taxon>Bacillati</taxon>
        <taxon>Actinomycetota</taxon>
        <taxon>Actinomycetes</taxon>
        <taxon>Streptosporangiales</taxon>
        <taxon>Streptosporangiaceae</taxon>
        <taxon>Streptosporangium</taxon>
    </lineage>
</organism>
<dbReference type="InterPro" id="IPR051783">
    <property type="entry name" value="NAD(P)-dependent_oxidoreduct"/>
</dbReference>
<proteinExistence type="predicted"/>
<protein>
    <submittedName>
        <fullName evidence="2">Nucleoside-diphosphate-sugar epimerase</fullName>
    </submittedName>
</protein>
<dbReference type="RefSeq" id="WP_246435400.1">
    <property type="nucleotide sequence ID" value="NZ_JACHJP010000002.1"/>
</dbReference>
<reference evidence="2 3" key="1">
    <citation type="submission" date="2020-08" db="EMBL/GenBank/DDBJ databases">
        <title>Genomic Encyclopedia of Type Strains, Phase III (KMG-III): the genomes of soil and plant-associated and newly described type strains.</title>
        <authorList>
            <person name="Whitman W."/>
        </authorList>
    </citation>
    <scope>NUCLEOTIDE SEQUENCE [LARGE SCALE GENOMIC DNA]</scope>
    <source>
        <strain evidence="2 3">CECT 8840</strain>
    </source>
</reference>
<dbReference type="PANTHER" id="PTHR48079">
    <property type="entry name" value="PROTEIN YEEZ"/>
    <property type="match status" value="1"/>
</dbReference>
<evidence type="ECO:0000313" key="3">
    <source>
        <dbReference type="Proteomes" id="UP000552644"/>
    </source>
</evidence>
<sequence length="361" mass="38380">MSEVFLMLVSVTGGTGFVGAHSVAAFLRAGHRVRLLVREPSRVAPALTPLLPDLPSAEDAVEVVTGDVTDEEAVGRAVRGADAVLHAAAVYSFDSRRHASVRRTNERGAEVVLGAARAADANPIIHVSSVAALFPAPGRVVHEDTPVGRPRETYMASKAAAETVARGHQREGAPVVITYPPALLGPHDPRLGDQTARLRDVLRGLMPLWPLGGLPLGDVRDTAELHTRLLTPYGEGSGEGRARHFGPGHYLTTRRYVEVLREVTGRRLPTLFLPARAMLPAGLLADLAQRVCPWHLPAQYGAVYVCACATRVGEGVSTGGIVPRPMAETVGDTVRWLHANGLLSDRQAGTARGDLTPVRAS</sequence>
<dbReference type="Pfam" id="PF01370">
    <property type="entry name" value="Epimerase"/>
    <property type="match status" value="1"/>
</dbReference>
<accession>A0A7W7QKX0</accession>
<dbReference type="GO" id="GO:0004029">
    <property type="term" value="F:aldehyde dehydrogenase (NAD+) activity"/>
    <property type="evidence" value="ECO:0007669"/>
    <property type="project" value="TreeGrafter"/>
</dbReference>
<dbReference type="InterPro" id="IPR036291">
    <property type="entry name" value="NAD(P)-bd_dom_sf"/>
</dbReference>
<evidence type="ECO:0000313" key="2">
    <source>
        <dbReference type="EMBL" id="MBB4915274.1"/>
    </source>
</evidence>
<dbReference type="InterPro" id="IPR001509">
    <property type="entry name" value="Epimerase_deHydtase"/>
</dbReference>
<evidence type="ECO:0000259" key="1">
    <source>
        <dbReference type="Pfam" id="PF01370"/>
    </source>
</evidence>